<evidence type="ECO:0000259" key="1">
    <source>
        <dbReference type="Pfam" id="PF06441"/>
    </source>
</evidence>
<reference evidence="2" key="2">
    <citation type="journal article" date="2020" name="Nat. Commun.">
        <title>Large-scale genome sequencing of mycorrhizal fungi provides insights into the early evolution of symbiotic traits.</title>
        <authorList>
            <person name="Miyauchi S."/>
            <person name="Kiss E."/>
            <person name="Kuo A."/>
            <person name="Drula E."/>
            <person name="Kohler A."/>
            <person name="Sanchez-Garcia M."/>
            <person name="Morin E."/>
            <person name="Andreopoulos B."/>
            <person name="Barry K.W."/>
            <person name="Bonito G."/>
            <person name="Buee M."/>
            <person name="Carver A."/>
            <person name="Chen C."/>
            <person name="Cichocki N."/>
            <person name="Clum A."/>
            <person name="Culley D."/>
            <person name="Crous P.W."/>
            <person name="Fauchery L."/>
            <person name="Girlanda M."/>
            <person name="Hayes R.D."/>
            <person name="Keri Z."/>
            <person name="LaButti K."/>
            <person name="Lipzen A."/>
            <person name="Lombard V."/>
            <person name="Magnuson J."/>
            <person name="Maillard F."/>
            <person name="Murat C."/>
            <person name="Nolan M."/>
            <person name="Ohm R.A."/>
            <person name="Pangilinan J."/>
            <person name="Pereira M.F."/>
            <person name="Perotto S."/>
            <person name="Peter M."/>
            <person name="Pfister S."/>
            <person name="Riley R."/>
            <person name="Sitrit Y."/>
            <person name="Stielow J.B."/>
            <person name="Szollosi G."/>
            <person name="Zifcakova L."/>
            <person name="Stursova M."/>
            <person name="Spatafora J.W."/>
            <person name="Tedersoo L."/>
            <person name="Vaario L.M."/>
            <person name="Yamada A."/>
            <person name="Yan M."/>
            <person name="Wang P."/>
            <person name="Xu J."/>
            <person name="Bruns T."/>
            <person name="Baldrian P."/>
            <person name="Vilgalys R."/>
            <person name="Dunand C."/>
            <person name="Henrissat B."/>
            <person name="Grigoriev I.V."/>
            <person name="Hibbett D."/>
            <person name="Nagy L.G."/>
            <person name="Martin F.M."/>
        </authorList>
    </citation>
    <scope>NUCLEOTIDE SEQUENCE</scope>
    <source>
        <strain evidence="2">BED1</strain>
    </source>
</reference>
<dbReference type="Pfam" id="PF06441">
    <property type="entry name" value="EHN"/>
    <property type="match status" value="1"/>
</dbReference>
<proteinExistence type="predicted"/>
<name>A0AAD4BDV5_BOLED</name>
<feature type="non-terminal residue" evidence="2">
    <location>
        <position position="1"/>
    </location>
</feature>
<dbReference type="InterPro" id="IPR029058">
    <property type="entry name" value="AB_hydrolase_fold"/>
</dbReference>
<evidence type="ECO:0000313" key="3">
    <source>
        <dbReference type="Proteomes" id="UP001194468"/>
    </source>
</evidence>
<protein>
    <recommendedName>
        <fullName evidence="1">Epoxide hydrolase N-terminal domain-containing protein</fullName>
    </recommendedName>
</protein>
<accession>A0AAD4BDV5</accession>
<dbReference type="EMBL" id="WHUW01000150">
    <property type="protein sequence ID" value="KAF8420913.1"/>
    <property type="molecule type" value="Genomic_DNA"/>
</dbReference>
<reference evidence="2" key="1">
    <citation type="submission" date="2019-10" db="EMBL/GenBank/DDBJ databases">
        <authorList>
            <consortium name="DOE Joint Genome Institute"/>
            <person name="Kuo A."/>
            <person name="Miyauchi S."/>
            <person name="Kiss E."/>
            <person name="Drula E."/>
            <person name="Kohler A."/>
            <person name="Sanchez-Garcia M."/>
            <person name="Andreopoulos B."/>
            <person name="Barry K.W."/>
            <person name="Bonito G."/>
            <person name="Buee M."/>
            <person name="Carver A."/>
            <person name="Chen C."/>
            <person name="Cichocki N."/>
            <person name="Clum A."/>
            <person name="Culley D."/>
            <person name="Crous P.W."/>
            <person name="Fauchery L."/>
            <person name="Girlanda M."/>
            <person name="Hayes R."/>
            <person name="Keri Z."/>
            <person name="LaButti K."/>
            <person name="Lipzen A."/>
            <person name="Lombard V."/>
            <person name="Magnuson J."/>
            <person name="Maillard F."/>
            <person name="Morin E."/>
            <person name="Murat C."/>
            <person name="Nolan M."/>
            <person name="Ohm R."/>
            <person name="Pangilinan J."/>
            <person name="Pereira M."/>
            <person name="Perotto S."/>
            <person name="Peter M."/>
            <person name="Riley R."/>
            <person name="Sitrit Y."/>
            <person name="Stielow B."/>
            <person name="Szollosi G."/>
            <person name="Zifcakova L."/>
            <person name="Stursova M."/>
            <person name="Spatafora J.W."/>
            <person name="Tedersoo L."/>
            <person name="Vaario L.-M."/>
            <person name="Yamada A."/>
            <person name="Yan M."/>
            <person name="Wang P."/>
            <person name="Xu J."/>
            <person name="Bruns T."/>
            <person name="Baldrian P."/>
            <person name="Vilgalys R."/>
            <person name="Henrissat B."/>
            <person name="Grigoriev I.V."/>
            <person name="Hibbett D."/>
            <person name="Nagy L.G."/>
            <person name="Martin F.M."/>
        </authorList>
    </citation>
    <scope>NUCLEOTIDE SEQUENCE</scope>
    <source>
        <strain evidence="2">BED1</strain>
    </source>
</reference>
<dbReference type="Proteomes" id="UP001194468">
    <property type="component" value="Unassembled WGS sequence"/>
</dbReference>
<dbReference type="InterPro" id="IPR010497">
    <property type="entry name" value="Epoxide_hydro_N"/>
</dbReference>
<feature type="non-terminal residue" evidence="2">
    <location>
        <position position="54"/>
    </location>
</feature>
<evidence type="ECO:0000313" key="2">
    <source>
        <dbReference type="EMBL" id="KAF8420913.1"/>
    </source>
</evidence>
<organism evidence="2 3">
    <name type="scientific">Boletus edulis BED1</name>
    <dbReference type="NCBI Taxonomy" id="1328754"/>
    <lineage>
        <taxon>Eukaryota</taxon>
        <taxon>Fungi</taxon>
        <taxon>Dikarya</taxon>
        <taxon>Basidiomycota</taxon>
        <taxon>Agaricomycotina</taxon>
        <taxon>Agaricomycetes</taxon>
        <taxon>Agaricomycetidae</taxon>
        <taxon>Boletales</taxon>
        <taxon>Boletineae</taxon>
        <taxon>Boletaceae</taxon>
        <taxon>Boletoideae</taxon>
        <taxon>Boletus</taxon>
    </lineage>
</organism>
<gene>
    <name evidence="2" type="ORF">L210DRAFT_3370666</name>
</gene>
<keyword evidence="3" id="KW-1185">Reference proteome</keyword>
<dbReference type="AlphaFoldDB" id="A0AAD4BDV5"/>
<sequence length="54" mass="6595">YGVPLTDIKRFAERWKGYDCRKHEKELDDELPMFTRDIDMVDFGTLNIHYMQKK</sequence>
<feature type="domain" description="Epoxide hydrolase N-terminal" evidence="1">
    <location>
        <begin position="1"/>
        <end position="53"/>
    </location>
</feature>
<dbReference type="Gene3D" id="3.40.50.1820">
    <property type="entry name" value="alpha/beta hydrolase"/>
    <property type="match status" value="1"/>
</dbReference>
<comment type="caution">
    <text evidence="2">The sequence shown here is derived from an EMBL/GenBank/DDBJ whole genome shotgun (WGS) entry which is preliminary data.</text>
</comment>